<feature type="region of interest" description="Disordered" evidence="1">
    <location>
        <begin position="24"/>
        <end position="147"/>
    </location>
</feature>
<proteinExistence type="predicted"/>
<evidence type="ECO:0000313" key="3">
    <source>
        <dbReference type="Proteomes" id="UP001066276"/>
    </source>
</evidence>
<dbReference type="Proteomes" id="UP001066276">
    <property type="component" value="Chromosome 5"/>
</dbReference>
<accession>A0AAV7RD41</accession>
<keyword evidence="3" id="KW-1185">Reference proteome</keyword>
<protein>
    <submittedName>
        <fullName evidence="2">Uncharacterized protein</fullName>
    </submittedName>
</protein>
<dbReference type="AlphaFoldDB" id="A0AAV7RD41"/>
<name>A0AAV7RD41_PLEWA</name>
<feature type="compositionally biased region" description="Basic and acidic residues" evidence="1">
    <location>
        <begin position="112"/>
        <end position="140"/>
    </location>
</feature>
<organism evidence="2 3">
    <name type="scientific">Pleurodeles waltl</name>
    <name type="common">Iberian ribbed newt</name>
    <dbReference type="NCBI Taxonomy" id="8319"/>
    <lineage>
        <taxon>Eukaryota</taxon>
        <taxon>Metazoa</taxon>
        <taxon>Chordata</taxon>
        <taxon>Craniata</taxon>
        <taxon>Vertebrata</taxon>
        <taxon>Euteleostomi</taxon>
        <taxon>Amphibia</taxon>
        <taxon>Batrachia</taxon>
        <taxon>Caudata</taxon>
        <taxon>Salamandroidea</taxon>
        <taxon>Salamandridae</taxon>
        <taxon>Pleurodelinae</taxon>
        <taxon>Pleurodeles</taxon>
    </lineage>
</organism>
<dbReference type="EMBL" id="JANPWB010000009">
    <property type="protein sequence ID" value="KAJ1149149.1"/>
    <property type="molecule type" value="Genomic_DNA"/>
</dbReference>
<gene>
    <name evidence="2" type="ORF">NDU88_001966</name>
</gene>
<evidence type="ECO:0000313" key="2">
    <source>
        <dbReference type="EMBL" id="KAJ1149149.1"/>
    </source>
</evidence>
<evidence type="ECO:0000256" key="1">
    <source>
        <dbReference type="SAM" id="MobiDB-lite"/>
    </source>
</evidence>
<sequence length="147" mass="16293">MDHVDRMHWERYWVDFHLKPRAEGYRTQPHSSHSSLVAPRAPGPGTGKQTIRGRVAGKEHTRPSTDEGILPTGGGATLQNSDADQEGGRTSGFREEEDANKAHQASGITEAKSGKKEDAQPCADRKEEKPGETSEVKETPEIWYEEE</sequence>
<reference evidence="2" key="1">
    <citation type="journal article" date="2022" name="bioRxiv">
        <title>Sequencing and chromosome-scale assembly of the giantPleurodeles waltlgenome.</title>
        <authorList>
            <person name="Brown T."/>
            <person name="Elewa A."/>
            <person name="Iarovenko S."/>
            <person name="Subramanian E."/>
            <person name="Araus A.J."/>
            <person name="Petzold A."/>
            <person name="Susuki M."/>
            <person name="Suzuki K.-i.T."/>
            <person name="Hayashi T."/>
            <person name="Toyoda A."/>
            <person name="Oliveira C."/>
            <person name="Osipova E."/>
            <person name="Leigh N.D."/>
            <person name="Simon A."/>
            <person name="Yun M.H."/>
        </authorList>
    </citation>
    <scope>NUCLEOTIDE SEQUENCE</scope>
    <source>
        <strain evidence="2">20211129_DDA</strain>
        <tissue evidence="2">Liver</tissue>
    </source>
</reference>
<comment type="caution">
    <text evidence="2">The sequence shown here is derived from an EMBL/GenBank/DDBJ whole genome shotgun (WGS) entry which is preliminary data.</text>
</comment>
<feature type="compositionally biased region" description="Basic and acidic residues" evidence="1">
    <location>
        <begin position="56"/>
        <end position="65"/>
    </location>
</feature>